<evidence type="ECO:0000313" key="3">
    <source>
        <dbReference type="Proteomes" id="UP000007305"/>
    </source>
</evidence>
<accession>A0A804N3F9</accession>
<protein>
    <recommendedName>
        <fullName evidence="4">Secreted protein</fullName>
    </recommendedName>
</protein>
<dbReference type="Gramene" id="Zm00001eb131720_T001">
    <property type="protein sequence ID" value="Zm00001eb131720_P001"/>
    <property type="gene ID" value="Zm00001eb131720"/>
</dbReference>
<feature type="signal peptide" evidence="1">
    <location>
        <begin position="1"/>
        <end position="24"/>
    </location>
</feature>
<reference evidence="3" key="1">
    <citation type="submission" date="2015-12" db="EMBL/GenBank/DDBJ databases">
        <title>Update maize B73 reference genome by single molecule sequencing technologies.</title>
        <authorList>
            <consortium name="Maize Genome Sequencing Project"/>
            <person name="Ware D."/>
        </authorList>
    </citation>
    <scope>NUCLEOTIDE SEQUENCE [LARGE SCALE GENOMIC DNA]</scope>
    <source>
        <strain evidence="3">cv. B73</strain>
    </source>
</reference>
<evidence type="ECO:0000256" key="1">
    <source>
        <dbReference type="SAM" id="SignalP"/>
    </source>
</evidence>
<evidence type="ECO:0000313" key="2">
    <source>
        <dbReference type="EnsemblPlants" id="Zm00001eb131720_P001"/>
    </source>
</evidence>
<dbReference type="AlphaFoldDB" id="A0A804N3F9"/>
<reference evidence="2" key="2">
    <citation type="submission" date="2019-07" db="EMBL/GenBank/DDBJ databases">
        <authorList>
            <person name="Seetharam A."/>
            <person name="Woodhouse M."/>
            <person name="Cannon E."/>
        </authorList>
    </citation>
    <scope>NUCLEOTIDE SEQUENCE [LARGE SCALE GENOMIC DNA]</scope>
    <source>
        <strain evidence="2">cv. B73</strain>
    </source>
</reference>
<dbReference type="InParanoid" id="A0A804N3F9"/>
<keyword evidence="1" id="KW-0732">Signal</keyword>
<name>A0A804N3F9_MAIZE</name>
<sequence length="109" mass="11763">MALMPPALGAHLLHVGWPVWVVAAAMRAMSSSLFSMPLGCRKPRPSSLRRALDLPASPSSLPSPWRPENSSSAPLLFFPVVAILRRAASRSMPWLDLPPPWTSLAVPCA</sequence>
<keyword evidence="3" id="KW-1185">Reference proteome</keyword>
<dbReference type="Proteomes" id="UP000007305">
    <property type="component" value="Chromosome 3"/>
</dbReference>
<evidence type="ECO:0008006" key="4">
    <source>
        <dbReference type="Google" id="ProtNLM"/>
    </source>
</evidence>
<reference evidence="2" key="3">
    <citation type="submission" date="2021-05" db="UniProtKB">
        <authorList>
            <consortium name="EnsemblPlants"/>
        </authorList>
    </citation>
    <scope>IDENTIFICATION</scope>
    <source>
        <strain evidence="2">cv. B73</strain>
    </source>
</reference>
<feature type="chain" id="PRO_5033032348" description="Secreted protein" evidence="1">
    <location>
        <begin position="25"/>
        <end position="109"/>
    </location>
</feature>
<proteinExistence type="predicted"/>
<dbReference type="EnsemblPlants" id="Zm00001eb131720_T001">
    <property type="protein sequence ID" value="Zm00001eb131720_P001"/>
    <property type="gene ID" value="Zm00001eb131720"/>
</dbReference>
<organism evidence="2 3">
    <name type="scientific">Zea mays</name>
    <name type="common">Maize</name>
    <dbReference type="NCBI Taxonomy" id="4577"/>
    <lineage>
        <taxon>Eukaryota</taxon>
        <taxon>Viridiplantae</taxon>
        <taxon>Streptophyta</taxon>
        <taxon>Embryophyta</taxon>
        <taxon>Tracheophyta</taxon>
        <taxon>Spermatophyta</taxon>
        <taxon>Magnoliopsida</taxon>
        <taxon>Liliopsida</taxon>
        <taxon>Poales</taxon>
        <taxon>Poaceae</taxon>
        <taxon>PACMAD clade</taxon>
        <taxon>Panicoideae</taxon>
        <taxon>Andropogonodae</taxon>
        <taxon>Andropogoneae</taxon>
        <taxon>Tripsacinae</taxon>
        <taxon>Zea</taxon>
    </lineage>
</organism>